<dbReference type="AlphaFoldDB" id="A0A0C9UV22"/>
<dbReference type="HOGENOM" id="CLU_2039535_0_0_1"/>
<evidence type="ECO:0000313" key="1">
    <source>
        <dbReference type="EMBL" id="KIJ33117.1"/>
    </source>
</evidence>
<organism evidence="1 2">
    <name type="scientific">Sphaerobolus stellatus (strain SS14)</name>
    <dbReference type="NCBI Taxonomy" id="990650"/>
    <lineage>
        <taxon>Eukaryota</taxon>
        <taxon>Fungi</taxon>
        <taxon>Dikarya</taxon>
        <taxon>Basidiomycota</taxon>
        <taxon>Agaricomycotina</taxon>
        <taxon>Agaricomycetes</taxon>
        <taxon>Phallomycetidae</taxon>
        <taxon>Geastrales</taxon>
        <taxon>Sphaerobolaceae</taxon>
        <taxon>Sphaerobolus</taxon>
    </lineage>
</organism>
<proteinExistence type="predicted"/>
<protein>
    <submittedName>
        <fullName evidence="1">Uncharacterized protein</fullName>
    </submittedName>
</protein>
<reference evidence="1 2" key="1">
    <citation type="submission" date="2014-06" db="EMBL/GenBank/DDBJ databases">
        <title>Evolutionary Origins and Diversification of the Mycorrhizal Mutualists.</title>
        <authorList>
            <consortium name="DOE Joint Genome Institute"/>
            <consortium name="Mycorrhizal Genomics Consortium"/>
            <person name="Kohler A."/>
            <person name="Kuo A."/>
            <person name="Nagy L.G."/>
            <person name="Floudas D."/>
            <person name="Copeland A."/>
            <person name="Barry K.W."/>
            <person name="Cichocki N."/>
            <person name="Veneault-Fourrey C."/>
            <person name="LaButti K."/>
            <person name="Lindquist E.A."/>
            <person name="Lipzen A."/>
            <person name="Lundell T."/>
            <person name="Morin E."/>
            <person name="Murat C."/>
            <person name="Riley R."/>
            <person name="Ohm R."/>
            <person name="Sun H."/>
            <person name="Tunlid A."/>
            <person name="Henrissat B."/>
            <person name="Grigoriev I.V."/>
            <person name="Hibbett D.S."/>
            <person name="Martin F."/>
        </authorList>
    </citation>
    <scope>NUCLEOTIDE SEQUENCE [LARGE SCALE GENOMIC DNA]</scope>
    <source>
        <strain evidence="1 2">SS14</strain>
    </source>
</reference>
<gene>
    <name evidence="1" type="ORF">M422DRAFT_52570</name>
</gene>
<accession>A0A0C9UV22</accession>
<dbReference type="EMBL" id="KN837217">
    <property type="protein sequence ID" value="KIJ33117.1"/>
    <property type="molecule type" value="Genomic_DNA"/>
</dbReference>
<evidence type="ECO:0000313" key="2">
    <source>
        <dbReference type="Proteomes" id="UP000054279"/>
    </source>
</evidence>
<name>A0A0C9UV22_SPHS4</name>
<sequence length="121" mass="13713">MDELIKSGQMLPRGLAKELTITQNGLIALDLGHPARCTDQCLQPIIAYIKAVTQATNASHRQINHIQGEFKILWDNLQRLLSHLPLAHAYSDIDTVEELIKASMECFLGMRYLTESERRAR</sequence>
<dbReference type="Proteomes" id="UP000054279">
    <property type="component" value="Unassembled WGS sequence"/>
</dbReference>
<keyword evidence="2" id="KW-1185">Reference proteome</keyword>